<dbReference type="Pfam" id="PF12344">
    <property type="entry name" value="UvrB"/>
    <property type="match status" value="1"/>
</dbReference>
<evidence type="ECO:0000256" key="14">
    <source>
        <dbReference type="RuleBase" id="RU003587"/>
    </source>
</evidence>
<dbReference type="Pfam" id="PF02151">
    <property type="entry name" value="UVR"/>
    <property type="match status" value="1"/>
</dbReference>
<protein>
    <recommendedName>
        <fullName evidence="12 13">UvrABC system protein B</fullName>
        <shortName evidence="13">Protein UvrB</shortName>
    </recommendedName>
    <alternativeName>
        <fullName evidence="13">Excinuclease ABC subunit B</fullName>
    </alternativeName>
</protein>
<evidence type="ECO:0000256" key="12">
    <source>
        <dbReference type="ARBA" id="ARBA00029504"/>
    </source>
</evidence>
<dbReference type="Pfam" id="PF04851">
    <property type="entry name" value="ResIII"/>
    <property type="match status" value="1"/>
</dbReference>
<evidence type="ECO:0000256" key="7">
    <source>
        <dbReference type="ARBA" id="ARBA00022840"/>
    </source>
</evidence>
<dbReference type="GO" id="GO:0009432">
    <property type="term" value="P:SOS response"/>
    <property type="evidence" value="ECO:0007669"/>
    <property type="project" value="UniProtKB-UniRule"/>
</dbReference>
<keyword evidence="8 13" id="KW-0267">Excision nuclease</keyword>
<dbReference type="SMART" id="SM00487">
    <property type="entry name" value="DEXDc"/>
    <property type="match status" value="1"/>
</dbReference>
<evidence type="ECO:0000256" key="2">
    <source>
        <dbReference type="ARBA" id="ARBA00008533"/>
    </source>
</evidence>
<dbReference type="SUPFAM" id="SSF46600">
    <property type="entry name" value="C-terminal UvrC-binding domain of UvrB"/>
    <property type="match status" value="1"/>
</dbReference>
<comment type="function">
    <text evidence="13">The UvrABC repair system catalyzes the recognition and processing of DNA lesions. A damage recognition complex composed of 2 UvrA and 2 UvrB subunits scans DNA for abnormalities. Upon binding of the UvrA(2)B(2) complex to a putative damaged site, the DNA wraps around one UvrB monomer. DNA wrap is dependent on ATP binding by UvrB and probably causes local melting of the DNA helix, facilitating insertion of UvrB beta-hairpin between the DNA strands. Then UvrB probes one DNA strand for the presence of a lesion. If a lesion is found the UvrA subunits dissociate and the UvrB-DNA preincision complex is formed. This complex is subsequently bound by UvrC and the second UvrB is released. If no lesion is found, the DNA wraps around the other UvrB subunit that will check the other stand for damage.</text>
</comment>
<dbReference type="CDD" id="cd18790">
    <property type="entry name" value="SF2_C_UvrB"/>
    <property type="match status" value="1"/>
</dbReference>
<feature type="domain" description="UVR" evidence="15">
    <location>
        <begin position="655"/>
        <end position="690"/>
    </location>
</feature>
<dbReference type="InterPro" id="IPR041471">
    <property type="entry name" value="UvrB_inter"/>
</dbReference>
<dbReference type="AlphaFoldDB" id="B4SED9"/>
<dbReference type="PANTHER" id="PTHR24029">
    <property type="entry name" value="UVRABC SYSTEM PROTEIN B"/>
    <property type="match status" value="1"/>
</dbReference>
<dbReference type="EMBL" id="CP001110">
    <property type="protein sequence ID" value="ACF44558.1"/>
    <property type="molecule type" value="Genomic_DNA"/>
</dbReference>
<dbReference type="InterPro" id="IPR036876">
    <property type="entry name" value="UVR_dom_sf"/>
</dbReference>
<dbReference type="PROSITE" id="PS51192">
    <property type="entry name" value="HELICASE_ATP_BIND_1"/>
    <property type="match status" value="1"/>
</dbReference>
<dbReference type="STRING" id="324925.Ppha_2366"/>
<name>B4SED9_PELPB</name>
<dbReference type="GO" id="GO:0005524">
    <property type="term" value="F:ATP binding"/>
    <property type="evidence" value="ECO:0007669"/>
    <property type="project" value="UniProtKB-UniRule"/>
</dbReference>
<dbReference type="PANTHER" id="PTHR24029:SF0">
    <property type="entry name" value="UVRABC SYSTEM PROTEIN B"/>
    <property type="match status" value="1"/>
</dbReference>
<evidence type="ECO:0000256" key="8">
    <source>
        <dbReference type="ARBA" id="ARBA00022881"/>
    </source>
</evidence>
<keyword evidence="19" id="KW-1185">Reference proteome</keyword>
<feature type="short sequence motif" description="Beta-hairpin" evidence="13">
    <location>
        <begin position="110"/>
        <end position="133"/>
    </location>
</feature>
<dbReference type="InterPro" id="IPR001943">
    <property type="entry name" value="UVR_dom"/>
</dbReference>
<dbReference type="Proteomes" id="UP000002724">
    <property type="component" value="Chromosome"/>
</dbReference>
<keyword evidence="5 13" id="KW-0227">DNA damage</keyword>
<evidence type="ECO:0000259" key="17">
    <source>
        <dbReference type="PROSITE" id="PS51194"/>
    </source>
</evidence>
<dbReference type="Pfam" id="PF17757">
    <property type="entry name" value="UvrB_inter"/>
    <property type="match status" value="1"/>
</dbReference>
<dbReference type="GO" id="GO:0005737">
    <property type="term" value="C:cytoplasm"/>
    <property type="evidence" value="ECO:0007669"/>
    <property type="project" value="UniProtKB-SubCell"/>
</dbReference>
<dbReference type="InterPro" id="IPR004807">
    <property type="entry name" value="UvrB"/>
</dbReference>
<dbReference type="InterPro" id="IPR014001">
    <property type="entry name" value="Helicase_ATP-bd"/>
</dbReference>
<evidence type="ECO:0000256" key="10">
    <source>
        <dbReference type="ARBA" id="ARBA00023236"/>
    </source>
</evidence>
<reference evidence="18 19" key="1">
    <citation type="submission" date="2008-06" db="EMBL/GenBank/DDBJ databases">
        <title>Complete sequence of Pelodictyon phaeoclathratiforme BU-1.</title>
        <authorList>
            <consortium name="US DOE Joint Genome Institute"/>
            <person name="Lucas S."/>
            <person name="Copeland A."/>
            <person name="Lapidus A."/>
            <person name="Glavina del Rio T."/>
            <person name="Dalin E."/>
            <person name="Tice H."/>
            <person name="Bruce D."/>
            <person name="Goodwin L."/>
            <person name="Pitluck S."/>
            <person name="Schmutz J."/>
            <person name="Larimer F."/>
            <person name="Land M."/>
            <person name="Hauser L."/>
            <person name="Kyrpides N."/>
            <person name="Mikhailova N."/>
            <person name="Liu Z."/>
            <person name="Li T."/>
            <person name="Zhao F."/>
            <person name="Overmann J."/>
            <person name="Bryant D.A."/>
            <person name="Richardson P."/>
        </authorList>
    </citation>
    <scope>NUCLEOTIDE SEQUENCE [LARGE SCALE GENOMIC DNA]</scope>
    <source>
        <strain evidence="19">DSM 5477 / BU-1</strain>
    </source>
</reference>
<gene>
    <name evidence="13" type="primary">uvrB</name>
    <name evidence="18" type="ordered locus">Ppha_2366</name>
</gene>
<dbReference type="eggNOG" id="COG0556">
    <property type="taxonomic scope" value="Bacteria"/>
</dbReference>
<evidence type="ECO:0000313" key="19">
    <source>
        <dbReference type="Proteomes" id="UP000002724"/>
    </source>
</evidence>
<dbReference type="GO" id="GO:0009380">
    <property type="term" value="C:excinuclease repair complex"/>
    <property type="evidence" value="ECO:0007669"/>
    <property type="project" value="InterPro"/>
</dbReference>
<dbReference type="HAMAP" id="MF_00204">
    <property type="entry name" value="UvrB"/>
    <property type="match status" value="1"/>
</dbReference>
<dbReference type="GO" id="GO:0016887">
    <property type="term" value="F:ATP hydrolysis activity"/>
    <property type="evidence" value="ECO:0007669"/>
    <property type="project" value="InterPro"/>
</dbReference>
<dbReference type="GO" id="GO:0003677">
    <property type="term" value="F:DNA binding"/>
    <property type="evidence" value="ECO:0007669"/>
    <property type="project" value="UniProtKB-UniRule"/>
</dbReference>
<dbReference type="InterPro" id="IPR006935">
    <property type="entry name" value="Helicase/UvrB_N"/>
</dbReference>
<comment type="domain">
    <text evidence="13">The beta-hairpin motif is involved in DNA binding.</text>
</comment>
<evidence type="ECO:0000256" key="6">
    <source>
        <dbReference type="ARBA" id="ARBA00022769"/>
    </source>
</evidence>
<proteinExistence type="inferred from homology"/>
<evidence type="ECO:0000256" key="3">
    <source>
        <dbReference type="ARBA" id="ARBA00022490"/>
    </source>
</evidence>
<keyword evidence="3 13" id="KW-0963">Cytoplasm</keyword>
<comment type="similarity">
    <text evidence="2 13 14">Belongs to the UvrB family.</text>
</comment>
<sequence>MEGVKIIIKFGELFMEVNGSGIYKIVSPYSPAGDQPKAIEALCDGVRSGNPYQTLLGVTGSGKTFTISNVIARFDRPVLVMSHNKTLAAQLYGELKQFFPDNAVEYFISYYDFYQPEAYLPSLDKYIAKDLRINDEIERLRLKATSSLLSGRKDVIVVSSVSCIYGLGSPEDWKAQIVELRSGMEKDRDLFLKELISLHYIRDDVQPSSGKFRVRGDIIDLVPAHEELALRIEFFGSEIESIQTFDIHSGEVLGVEDYAFIYPARQFVADEEKLKVAMLAIENELAERLNYFRSENRLLEARRIEERTRYDLEMMKELGYCSGIENYSRHLSARPPGERPCCLLDYFPSDFLVIIDESHVTLPQIRGMYGGDRSRKTILVEHGFRLPSALDNRPLRFEEFEEMASQVICVSATPSEHELLRSGGVVVEQLVRPTGLLDPPVEVRPVTGQIDNLLAEIRIHTAKGNKVLVMTLTKRMSEDLHDFFRKTGIRSRYLHSEIKSLERMQILRELRVGDIDVLVGVNLLREGLDLPEVSLVAILDADKEGFLRNTRSLMQIAGRAARNVDGLVVLYADVVTRSIREVLDETARRRTIQQRYNEEHGITPRSIIKSVDQILDTTGVADAEERYRRKRFGLEPKPERVLSGHIDTLTPEAGYALAAELRLEMQEAAVQMEYEKAAYLRDEITKLEQALERLPAGE</sequence>
<comment type="subcellular location">
    <subcellularLocation>
        <location evidence="1 13 14">Cytoplasm</location>
    </subcellularLocation>
</comment>
<feature type="binding site" evidence="13">
    <location>
        <begin position="57"/>
        <end position="64"/>
    </location>
    <ligand>
        <name>ATP</name>
        <dbReference type="ChEBI" id="CHEBI:30616"/>
    </ligand>
</feature>
<dbReference type="SMART" id="SM00490">
    <property type="entry name" value="HELICc"/>
    <property type="match status" value="1"/>
</dbReference>
<dbReference type="KEGG" id="pph:Ppha_2366"/>
<dbReference type="NCBIfam" id="NF003673">
    <property type="entry name" value="PRK05298.1"/>
    <property type="match status" value="1"/>
</dbReference>
<dbReference type="PROSITE" id="PS51194">
    <property type="entry name" value="HELICASE_CTER"/>
    <property type="match status" value="1"/>
</dbReference>
<evidence type="ECO:0000259" key="15">
    <source>
        <dbReference type="PROSITE" id="PS50151"/>
    </source>
</evidence>
<dbReference type="InterPro" id="IPR024759">
    <property type="entry name" value="UvrB_YAD/RRR_dom"/>
</dbReference>
<dbReference type="PROSITE" id="PS50151">
    <property type="entry name" value="UVR"/>
    <property type="match status" value="1"/>
</dbReference>
<feature type="domain" description="Helicase C-terminal" evidence="17">
    <location>
        <begin position="449"/>
        <end position="615"/>
    </location>
</feature>
<accession>B4SED9</accession>
<dbReference type="CDD" id="cd17916">
    <property type="entry name" value="DEXHc_UvrB"/>
    <property type="match status" value="1"/>
</dbReference>
<evidence type="ECO:0000256" key="5">
    <source>
        <dbReference type="ARBA" id="ARBA00022763"/>
    </source>
</evidence>
<feature type="domain" description="Helicase ATP-binding" evidence="16">
    <location>
        <begin position="44"/>
        <end position="202"/>
    </location>
</feature>
<keyword evidence="9 13" id="KW-0234">DNA repair</keyword>
<evidence type="ECO:0000256" key="11">
    <source>
        <dbReference type="ARBA" id="ARBA00026033"/>
    </source>
</evidence>
<evidence type="ECO:0000256" key="13">
    <source>
        <dbReference type="HAMAP-Rule" id="MF_00204"/>
    </source>
</evidence>
<keyword evidence="7 13" id="KW-0067">ATP-binding</keyword>
<keyword evidence="10 13" id="KW-0742">SOS response</keyword>
<organism evidence="18 19">
    <name type="scientific">Pelodictyon phaeoclathratiforme (strain DSM 5477 / BU-1)</name>
    <dbReference type="NCBI Taxonomy" id="324925"/>
    <lineage>
        <taxon>Bacteria</taxon>
        <taxon>Pseudomonadati</taxon>
        <taxon>Chlorobiota</taxon>
        <taxon>Chlorobiia</taxon>
        <taxon>Chlorobiales</taxon>
        <taxon>Chlorobiaceae</taxon>
        <taxon>Chlorobium/Pelodictyon group</taxon>
        <taxon>Pelodictyon</taxon>
    </lineage>
</organism>
<evidence type="ECO:0000256" key="9">
    <source>
        <dbReference type="ARBA" id="ARBA00023204"/>
    </source>
</evidence>
<dbReference type="Gene3D" id="4.10.860.10">
    <property type="entry name" value="UVR domain"/>
    <property type="match status" value="1"/>
</dbReference>
<keyword evidence="4 13" id="KW-0547">Nucleotide-binding</keyword>
<dbReference type="Gene3D" id="3.40.50.300">
    <property type="entry name" value="P-loop containing nucleotide triphosphate hydrolases"/>
    <property type="match status" value="3"/>
</dbReference>
<dbReference type="InterPro" id="IPR027417">
    <property type="entry name" value="P-loop_NTPase"/>
</dbReference>
<comment type="subunit">
    <text evidence="11 13 14">Forms a heterotetramer with UvrA during the search for lesions. Interacts with UvrC in an incision complex.</text>
</comment>
<evidence type="ECO:0000256" key="1">
    <source>
        <dbReference type="ARBA" id="ARBA00004496"/>
    </source>
</evidence>
<dbReference type="SUPFAM" id="SSF52540">
    <property type="entry name" value="P-loop containing nucleoside triphosphate hydrolases"/>
    <property type="match status" value="2"/>
</dbReference>
<dbReference type="InterPro" id="IPR001650">
    <property type="entry name" value="Helicase_C-like"/>
</dbReference>
<evidence type="ECO:0000313" key="18">
    <source>
        <dbReference type="EMBL" id="ACF44558.1"/>
    </source>
</evidence>
<dbReference type="HOGENOM" id="CLU_009621_2_1_10"/>
<evidence type="ECO:0000259" key="16">
    <source>
        <dbReference type="PROSITE" id="PS51192"/>
    </source>
</evidence>
<dbReference type="NCBIfam" id="TIGR00631">
    <property type="entry name" value="uvrb"/>
    <property type="match status" value="1"/>
</dbReference>
<dbReference type="GO" id="GO:0006289">
    <property type="term" value="P:nucleotide-excision repair"/>
    <property type="evidence" value="ECO:0007669"/>
    <property type="project" value="UniProtKB-UniRule"/>
</dbReference>
<dbReference type="GO" id="GO:0009381">
    <property type="term" value="F:excinuclease ABC activity"/>
    <property type="evidence" value="ECO:0007669"/>
    <property type="project" value="UniProtKB-UniRule"/>
</dbReference>
<evidence type="ECO:0000256" key="4">
    <source>
        <dbReference type="ARBA" id="ARBA00022741"/>
    </source>
</evidence>
<keyword evidence="6 13" id="KW-0228">DNA excision</keyword>
<dbReference type="Pfam" id="PF00271">
    <property type="entry name" value="Helicase_C"/>
    <property type="match status" value="1"/>
</dbReference>